<comment type="caution">
    <text evidence="1">The sequence shown here is derived from an EMBL/GenBank/DDBJ whole genome shotgun (WGS) entry which is preliminary data.</text>
</comment>
<sequence>MVRSKQTAHVQGLPFESRKEQLRIERVERILCKVKGVETVARYFDEKAYREATVIAQRTNPNPRSTNNGT</sequence>
<proteinExistence type="predicted"/>
<evidence type="ECO:0000313" key="2">
    <source>
        <dbReference type="Proteomes" id="UP000318437"/>
    </source>
</evidence>
<keyword evidence="2" id="KW-1185">Reference proteome</keyword>
<dbReference type="Proteomes" id="UP000318437">
    <property type="component" value="Unassembled WGS sequence"/>
</dbReference>
<evidence type="ECO:0000313" key="1">
    <source>
        <dbReference type="EMBL" id="TWU17622.1"/>
    </source>
</evidence>
<gene>
    <name evidence="1" type="ORF">Pla144_50920</name>
</gene>
<protein>
    <submittedName>
        <fullName evidence="1">Uncharacterized protein</fullName>
    </submittedName>
</protein>
<name>A0A5C6C0J0_9BACT</name>
<dbReference type="EMBL" id="SJPS01000020">
    <property type="protein sequence ID" value="TWU17622.1"/>
    <property type="molecule type" value="Genomic_DNA"/>
</dbReference>
<reference evidence="1 2" key="1">
    <citation type="submission" date="2019-02" db="EMBL/GenBank/DDBJ databases">
        <title>Deep-cultivation of Planctomycetes and their phenomic and genomic characterization uncovers novel biology.</title>
        <authorList>
            <person name="Wiegand S."/>
            <person name="Jogler M."/>
            <person name="Boedeker C."/>
            <person name="Pinto D."/>
            <person name="Vollmers J."/>
            <person name="Rivas-Marin E."/>
            <person name="Kohn T."/>
            <person name="Peeters S.H."/>
            <person name="Heuer A."/>
            <person name="Rast P."/>
            <person name="Oberbeckmann S."/>
            <person name="Bunk B."/>
            <person name="Jeske O."/>
            <person name="Meyerdierks A."/>
            <person name="Storesund J.E."/>
            <person name="Kallscheuer N."/>
            <person name="Luecker S."/>
            <person name="Lage O.M."/>
            <person name="Pohl T."/>
            <person name="Merkel B.J."/>
            <person name="Hornburger P."/>
            <person name="Mueller R.-W."/>
            <person name="Bruemmer F."/>
            <person name="Labrenz M."/>
            <person name="Spormann A.M."/>
            <person name="Op Den Camp H."/>
            <person name="Overmann J."/>
            <person name="Amann R."/>
            <person name="Jetten M.S.M."/>
            <person name="Mascher T."/>
            <person name="Medema M.H."/>
            <person name="Devos D.P."/>
            <person name="Kaster A.-K."/>
            <person name="Ovreas L."/>
            <person name="Rohde M."/>
            <person name="Galperin M.Y."/>
            <person name="Jogler C."/>
        </authorList>
    </citation>
    <scope>NUCLEOTIDE SEQUENCE [LARGE SCALE GENOMIC DNA]</scope>
    <source>
        <strain evidence="1 2">Pla144</strain>
    </source>
</reference>
<dbReference type="AlphaFoldDB" id="A0A5C6C0J0"/>
<organism evidence="1 2">
    <name type="scientific">Bythopirellula polymerisocia</name>
    <dbReference type="NCBI Taxonomy" id="2528003"/>
    <lineage>
        <taxon>Bacteria</taxon>
        <taxon>Pseudomonadati</taxon>
        <taxon>Planctomycetota</taxon>
        <taxon>Planctomycetia</taxon>
        <taxon>Pirellulales</taxon>
        <taxon>Lacipirellulaceae</taxon>
        <taxon>Bythopirellula</taxon>
    </lineage>
</organism>
<accession>A0A5C6C0J0</accession>